<keyword evidence="2" id="KW-0255">Endonuclease</keyword>
<accession>A0A4V1RMD6</accession>
<gene>
    <name evidence="2" type="ORF">EUA07_13230</name>
</gene>
<dbReference type="GO" id="GO:0003676">
    <property type="term" value="F:nucleic acid binding"/>
    <property type="evidence" value="ECO:0007669"/>
    <property type="project" value="InterPro"/>
</dbReference>
<proteinExistence type="predicted"/>
<reference evidence="2 3" key="1">
    <citation type="submission" date="2019-01" db="EMBL/GenBank/DDBJ databases">
        <title>Novel species of Nocardioides.</title>
        <authorList>
            <person name="Liu Q."/>
            <person name="Xin Y.-H."/>
        </authorList>
    </citation>
    <scope>NUCLEOTIDE SEQUENCE [LARGE SCALE GENOMIC DNA]</scope>
    <source>
        <strain evidence="2 3">CGMCC 4.6875</strain>
    </source>
</reference>
<evidence type="ECO:0000313" key="3">
    <source>
        <dbReference type="Proteomes" id="UP000293291"/>
    </source>
</evidence>
<keyword evidence="2" id="KW-0540">Nuclease</keyword>
<dbReference type="Pfam" id="PF01844">
    <property type="entry name" value="HNH"/>
    <property type="match status" value="1"/>
</dbReference>
<dbReference type="EMBL" id="SDWU01000013">
    <property type="protein sequence ID" value="RYC00958.1"/>
    <property type="molecule type" value="Genomic_DNA"/>
</dbReference>
<dbReference type="GO" id="GO:0008270">
    <property type="term" value="F:zinc ion binding"/>
    <property type="evidence" value="ECO:0007669"/>
    <property type="project" value="InterPro"/>
</dbReference>
<dbReference type="InterPro" id="IPR002711">
    <property type="entry name" value="HNH"/>
</dbReference>
<dbReference type="AlphaFoldDB" id="A0A4V1RMD6"/>
<dbReference type="Gene3D" id="1.10.30.50">
    <property type="match status" value="1"/>
</dbReference>
<protein>
    <submittedName>
        <fullName evidence="2">HNH endonuclease</fullName>
    </submittedName>
</protein>
<keyword evidence="3" id="KW-1185">Reference proteome</keyword>
<evidence type="ECO:0000259" key="1">
    <source>
        <dbReference type="Pfam" id="PF01844"/>
    </source>
</evidence>
<dbReference type="Proteomes" id="UP000293291">
    <property type="component" value="Unassembled WGS sequence"/>
</dbReference>
<dbReference type="GO" id="GO:0004519">
    <property type="term" value="F:endonuclease activity"/>
    <property type="evidence" value="ECO:0007669"/>
    <property type="project" value="UniProtKB-KW"/>
</dbReference>
<name>A0A4V1RMD6_9ACTN</name>
<feature type="domain" description="HNH" evidence="1">
    <location>
        <begin position="374"/>
        <end position="407"/>
    </location>
</feature>
<keyword evidence="2" id="KW-0378">Hydrolase</keyword>
<dbReference type="InterPro" id="IPR003615">
    <property type="entry name" value="HNH_nuc"/>
</dbReference>
<dbReference type="OrthoDB" id="5241234at2"/>
<evidence type="ECO:0000313" key="2">
    <source>
        <dbReference type="EMBL" id="RYC00958.1"/>
    </source>
</evidence>
<organism evidence="2 3">
    <name type="scientific">Nocardioides ganghwensis</name>
    <dbReference type="NCBI Taxonomy" id="252230"/>
    <lineage>
        <taxon>Bacteria</taxon>
        <taxon>Bacillati</taxon>
        <taxon>Actinomycetota</taxon>
        <taxon>Actinomycetes</taxon>
        <taxon>Propionibacteriales</taxon>
        <taxon>Nocardioidaceae</taxon>
        <taxon>Nocardioides</taxon>
    </lineage>
</organism>
<sequence>MTTQLVGPEVPVFEGDLEQPDAPSIALLARVLGRSGTGLALGVPLADAERIDRLSALEDLKAAASAAQALLASELDASRRVAEAARGVPATDQGRGVAHEVALARRESPHAGGRLLGLGKALVREMPHTLEALRSGAISEWRATLLVRETACLTREDRATVDRELAGTPEAAAELGRKGTRAIVAAAQRIAYRLDPQAVVDRSSRAARDRHVSLRPAPDCMARISALVPVAQGVAAYAALKAEADAARAAGDPRTRGQVMADTLVARVTGQGSAESVSVCVNLTMDADAFFGSGEGTADVSAPGAGSVGPVPAAIAARILGAAPQQGRWVRRLFIRPTSGQLVSAESRQRRFPAGIAQLVALVHPTCRTPWCDAPAVHTDHVVDHAKGGRTALSNAQGLCEACNHAKSLPGWRASPVGEGNGPPVAVVTTTPTGHVYESGRGP</sequence>
<dbReference type="RefSeq" id="WP_129455644.1">
    <property type="nucleotide sequence ID" value="NZ_JACXYX010000002.1"/>
</dbReference>
<comment type="caution">
    <text evidence="2">The sequence shown here is derived from an EMBL/GenBank/DDBJ whole genome shotgun (WGS) entry which is preliminary data.</text>
</comment>
<dbReference type="CDD" id="cd00085">
    <property type="entry name" value="HNHc"/>
    <property type="match status" value="1"/>
</dbReference>